<feature type="chain" id="PRO_5045304667" evidence="4">
    <location>
        <begin position="24"/>
        <end position="826"/>
    </location>
</feature>
<evidence type="ECO:0000259" key="6">
    <source>
        <dbReference type="Pfam" id="PF24517"/>
    </source>
</evidence>
<dbReference type="Pfam" id="PF24517">
    <property type="entry name" value="CBM96"/>
    <property type="match status" value="1"/>
</dbReference>
<name>A0ABX7I461_9BACT</name>
<dbReference type="Proteomes" id="UP000612680">
    <property type="component" value="Chromosome"/>
</dbReference>
<dbReference type="SUPFAM" id="SSF69322">
    <property type="entry name" value="Tricorn protease domain 2"/>
    <property type="match status" value="1"/>
</dbReference>
<evidence type="ECO:0000256" key="1">
    <source>
        <dbReference type="ARBA" id="ARBA00004613"/>
    </source>
</evidence>
<dbReference type="InterPro" id="IPR021720">
    <property type="entry name" value="Malectin_dom"/>
</dbReference>
<dbReference type="NCBIfam" id="NF033679">
    <property type="entry name" value="DNRLRE_dom"/>
    <property type="match status" value="1"/>
</dbReference>
<evidence type="ECO:0000256" key="3">
    <source>
        <dbReference type="ARBA" id="ARBA00022729"/>
    </source>
</evidence>
<keyword evidence="2" id="KW-0964">Secreted</keyword>
<evidence type="ECO:0000259" key="5">
    <source>
        <dbReference type="Pfam" id="PF11721"/>
    </source>
</evidence>
<keyword evidence="8" id="KW-1185">Reference proteome</keyword>
<reference evidence="7 8" key="1">
    <citation type="submission" date="2020-06" db="EMBL/GenBank/DDBJ databases">
        <title>Dyadobacter sandarakinus sp. nov., isolated from the soil of the Arctic Yellow River Station.</title>
        <authorList>
            <person name="Zhang Y."/>
            <person name="Peng F."/>
        </authorList>
    </citation>
    <scope>NUCLEOTIDE SEQUENCE [LARGE SCALE GENOMIC DNA]</scope>
    <source>
        <strain evidence="7 8">Q3-56</strain>
    </source>
</reference>
<dbReference type="PANTHER" id="PTHR42754:SF1">
    <property type="entry name" value="LIPOPROTEIN"/>
    <property type="match status" value="1"/>
</dbReference>
<proteinExistence type="predicted"/>
<sequence>MKQFLLRFQILTLCLGLSASLLAQPAIQWDKTIGGNSEDRLNSVQQTLDGGYILGGTSFSGVSGEKSDSARGLGDYWIVKLAADGTKQWDRTLGGTGREVFSSVRQAKDGSYFVAGSSSSGISGDKTDAIHGEYSDLWILNLSANGTINWQKTIGTTNHEFLNDMEVTPDGGLAIAGGSSPITPLGSGYNHGWFVKLSASGELQWSRDYYVNFNFMQLAAVTLVPGGGYLLGADTSGGEDVGGAYYLIRVSAEGTTLWTKEIRGVNGGNNGNSALRSILATPDGGFLVGGLSRDQAGNDKSEDSYYGDYWVVKITADGVIEWDKTIQANDFERFEGMQLSSDGGYFLWGDTQSVVDLDKTDANSGVVNGWLVKLDANGNQIWDKVIGSASDILYDSATDLVPTNDGGFLLAGFSDAPVGADKTQPSRGANDFWIIKLAPEFQSVPQTTLRINAGGPGFTTATKKRFIADKYYAGTDRTSSIASGDILGTTNDVLYRSARSAPSFSYNIPVGSGQVNVTLHFAETYFGVPGTKGENKGTGSRRFHVNMEGSRKLTNYDIFSAAGGAMRANQITFPVTVTDGVLNIDFLTGAADQPRVCAIEVVASSVTLGPVADAFVRDGSYSATNYGTSPTLDIKYLAGGLSVRRASYLKFQLPAQTAVTSAKLRIYGHNHENTKSISVHAYGIDNDSWTESTINKDNAPAASTASLGFAAVNDVYKYYEIDVTSYVKAQQQAGESLVSLLLNDPNNRNTRVFFNSKEAGSNPPQLVIQTTNSGARLGQEEVLAEVREQQPSTVFPNPVKDQFTGSLSPEHVGVITFEMINAAGKG</sequence>
<keyword evidence="3 4" id="KW-0732">Signal</keyword>
<dbReference type="RefSeq" id="WP_204662604.1">
    <property type="nucleotide sequence ID" value="NZ_CP056775.1"/>
</dbReference>
<accession>A0ABX7I461</accession>
<comment type="subcellular location">
    <subcellularLocation>
        <location evidence="1">Secreted</location>
    </subcellularLocation>
</comment>
<evidence type="ECO:0000313" key="7">
    <source>
        <dbReference type="EMBL" id="QRR00889.1"/>
    </source>
</evidence>
<organism evidence="7 8">
    <name type="scientific">Dyadobacter sandarakinus</name>
    <dbReference type="NCBI Taxonomy" id="2747268"/>
    <lineage>
        <taxon>Bacteria</taxon>
        <taxon>Pseudomonadati</taxon>
        <taxon>Bacteroidota</taxon>
        <taxon>Cytophagia</taxon>
        <taxon>Cytophagales</taxon>
        <taxon>Spirosomataceae</taxon>
        <taxon>Dyadobacter</taxon>
    </lineage>
</organism>
<evidence type="ECO:0000256" key="4">
    <source>
        <dbReference type="SAM" id="SignalP"/>
    </source>
</evidence>
<feature type="signal peptide" evidence="4">
    <location>
        <begin position="1"/>
        <end position="23"/>
    </location>
</feature>
<dbReference type="SUPFAM" id="SSF49785">
    <property type="entry name" value="Galactose-binding domain-like"/>
    <property type="match status" value="1"/>
</dbReference>
<dbReference type="InterPro" id="IPR055372">
    <property type="entry name" value="CBM96"/>
</dbReference>
<dbReference type="EMBL" id="CP056775">
    <property type="protein sequence ID" value="QRR00889.1"/>
    <property type="molecule type" value="Genomic_DNA"/>
</dbReference>
<evidence type="ECO:0000313" key="8">
    <source>
        <dbReference type="Proteomes" id="UP000612680"/>
    </source>
</evidence>
<feature type="domain" description="Carbohydrate-binding module family 96" evidence="6">
    <location>
        <begin position="606"/>
        <end position="770"/>
    </location>
</feature>
<gene>
    <name evidence="7" type="ORF">HWI92_08225</name>
</gene>
<protein>
    <submittedName>
        <fullName evidence="7">Malectin</fullName>
    </submittedName>
</protein>
<evidence type="ECO:0000256" key="2">
    <source>
        <dbReference type="ARBA" id="ARBA00022525"/>
    </source>
</evidence>
<dbReference type="Pfam" id="PF11721">
    <property type="entry name" value="Malectin"/>
    <property type="match status" value="1"/>
</dbReference>
<dbReference type="InterPro" id="IPR008979">
    <property type="entry name" value="Galactose-bd-like_sf"/>
</dbReference>
<feature type="domain" description="Malectin" evidence="5">
    <location>
        <begin position="448"/>
        <end position="599"/>
    </location>
</feature>
<dbReference type="Gene3D" id="2.60.120.430">
    <property type="entry name" value="Galactose-binding lectin"/>
    <property type="match status" value="1"/>
</dbReference>
<dbReference type="PANTHER" id="PTHR42754">
    <property type="entry name" value="ENDOGLUCANASE"/>
    <property type="match status" value="1"/>
</dbReference>